<organism evidence="2 3">
    <name type="scientific">Trifolium medium</name>
    <dbReference type="NCBI Taxonomy" id="97028"/>
    <lineage>
        <taxon>Eukaryota</taxon>
        <taxon>Viridiplantae</taxon>
        <taxon>Streptophyta</taxon>
        <taxon>Embryophyta</taxon>
        <taxon>Tracheophyta</taxon>
        <taxon>Spermatophyta</taxon>
        <taxon>Magnoliopsida</taxon>
        <taxon>eudicotyledons</taxon>
        <taxon>Gunneridae</taxon>
        <taxon>Pentapetalae</taxon>
        <taxon>rosids</taxon>
        <taxon>fabids</taxon>
        <taxon>Fabales</taxon>
        <taxon>Fabaceae</taxon>
        <taxon>Papilionoideae</taxon>
        <taxon>50 kb inversion clade</taxon>
        <taxon>NPAAA clade</taxon>
        <taxon>Hologalegina</taxon>
        <taxon>IRL clade</taxon>
        <taxon>Trifolieae</taxon>
        <taxon>Trifolium</taxon>
    </lineage>
</organism>
<dbReference type="AlphaFoldDB" id="A0A392TIY9"/>
<feature type="region of interest" description="Disordered" evidence="1">
    <location>
        <begin position="1"/>
        <end position="88"/>
    </location>
</feature>
<comment type="caution">
    <text evidence="2">The sequence shown here is derived from an EMBL/GenBank/DDBJ whole genome shotgun (WGS) entry which is preliminary data.</text>
</comment>
<protein>
    <submittedName>
        <fullName evidence="2">Uncharacterized protein</fullName>
    </submittedName>
</protein>
<evidence type="ECO:0000256" key="1">
    <source>
        <dbReference type="SAM" id="MobiDB-lite"/>
    </source>
</evidence>
<feature type="non-terminal residue" evidence="2">
    <location>
        <position position="1"/>
    </location>
</feature>
<accession>A0A392TIY9</accession>
<evidence type="ECO:0000313" key="3">
    <source>
        <dbReference type="Proteomes" id="UP000265520"/>
    </source>
</evidence>
<name>A0A392TIY9_9FABA</name>
<evidence type="ECO:0000313" key="2">
    <source>
        <dbReference type="EMBL" id="MCI61091.1"/>
    </source>
</evidence>
<feature type="non-terminal residue" evidence="2">
    <location>
        <position position="88"/>
    </location>
</feature>
<dbReference type="EMBL" id="LXQA010593442">
    <property type="protein sequence ID" value="MCI61091.1"/>
    <property type="molecule type" value="Genomic_DNA"/>
</dbReference>
<feature type="compositionally biased region" description="Polar residues" evidence="1">
    <location>
        <begin position="68"/>
        <end position="88"/>
    </location>
</feature>
<feature type="compositionally biased region" description="Low complexity" evidence="1">
    <location>
        <begin position="52"/>
        <end position="67"/>
    </location>
</feature>
<keyword evidence="3" id="KW-1185">Reference proteome</keyword>
<reference evidence="2 3" key="1">
    <citation type="journal article" date="2018" name="Front. Plant Sci.">
        <title>Red Clover (Trifolium pratense) and Zigzag Clover (T. medium) - A Picture of Genomic Similarities and Differences.</title>
        <authorList>
            <person name="Dluhosova J."/>
            <person name="Istvanek J."/>
            <person name="Nedelnik J."/>
            <person name="Repkova J."/>
        </authorList>
    </citation>
    <scope>NUCLEOTIDE SEQUENCE [LARGE SCALE GENOMIC DNA]</scope>
    <source>
        <strain evidence="3">cv. 10/8</strain>
        <tissue evidence="2">Leaf</tissue>
    </source>
</reference>
<proteinExistence type="predicted"/>
<dbReference type="Proteomes" id="UP000265520">
    <property type="component" value="Unassembled WGS sequence"/>
</dbReference>
<sequence>PAAVGDVPDSPDSKYPEHGSVSENAPSGQYAGGTAGSMKESESRQCNPEWQPSVGVKSVVVPSPSCSAAQRESQPSPAQNLNTGAAEG</sequence>